<evidence type="ECO:0000313" key="2">
    <source>
        <dbReference type="EMBL" id="SFF27190.1"/>
    </source>
</evidence>
<dbReference type="InterPro" id="IPR051797">
    <property type="entry name" value="TrmB-like"/>
</dbReference>
<dbReference type="SMART" id="SM00421">
    <property type="entry name" value="HTH_LUXR"/>
    <property type="match status" value="1"/>
</dbReference>
<dbReference type="GO" id="GO:0006355">
    <property type="term" value="P:regulation of DNA-templated transcription"/>
    <property type="evidence" value="ECO:0007669"/>
    <property type="project" value="InterPro"/>
</dbReference>
<dbReference type="AlphaFoldDB" id="A0A1I2HD07"/>
<dbReference type="STRING" id="380248.SAMN05216251_110236"/>
<evidence type="ECO:0000259" key="1">
    <source>
        <dbReference type="PROSITE" id="PS50043"/>
    </source>
</evidence>
<gene>
    <name evidence="2" type="ORF">SAMN05216251_110236</name>
</gene>
<dbReference type="PANTHER" id="PTHR34293">
    <property type="entry name" value="HTH-TYPE TRANSCRIPTIONAL REGULATOR TRMBL2"/>
    <property type="match status" value="1"/>
</dbReference>
<dbReference type="InterPro" id="IPR016032">
    <property type="entry name" value="Sig_transdc_resp-reg_C-effctor"/>
</dbReference>
<dbReference type="Proteomes" id="UP000199323">
    <property type="component" value="Unassembled WGS sequence"/>
</dbReference>
<dbReference type="PROSITE" id="PS50043">
    <property type="entry name" value="HTH_LUXR_2"/>
    <property type="match status" value="1"/>
</dbReference>
<protein>
    <submittedName>
        <fullName evidence="2">Regulatory protein, luxR family</fullName>
    </submittedName>
</protein>
<dbReference type="RefSeq" id="WP_177246512.1">
    <property type="nucleotide sequence ID" value="NZ_FONG01000010.1"/>
</dbReference>
<dbReference type="CDD" id="cd06170">
    <property type="entry name" value="LuxR_C_like"/>
    <property type="match status" value="1"/>
</dbReference>
<reference evidence="2 3" key="1">
    <citation type="submission" date="2016-10" db="EMBL/GenBank/DDBJ databases">
        <authorList>
            <person name="de Groot N.N."/>
        </authorList>
    </citation>
    <scope>NUCLEOTIDE SEQUENCE [LARGE SCALE GENOMIC DNA]</scope>
    <source>
        <strain evidence="2 3">CGMCC 4.3510</strain>
    </source>
</reference>
<evidence type="ECO:0000313" key="3">
    <source>
        <dbReference type="Proteomes" id="UP000199323"/>
    </source>
</evidence>
<dbReference type="InterPro" id="IPR000792">
    <property type="entry name" value="Tscrpt_reg_LuxR_C"/>
</dbReference>
<dbReference type="SUPFAM" id="SSF46894">
    <property type="entry name" value="C-terminal effector domain of the bipartite response regulators"/>
    <property type="match status" value="1"/>
</dbReference>
<proteinExistence type="predicted"/>
<dbReference type="Gene3D" id="1.10.10.10">
    <property type="entry name" value="Winged helix-like DNA-binding domain superfamily/Winged helix DNA-binding domain"/>
    <property type="match status" value="1"/>
</dbReference>
<dbReference type="PANTHER" id="PTHR34293:SF1">
    <property type="entry name" value="HTH-TYPE TRANSCRIPTIONAL REGULATOR TRMBL2"/>
    <property type="match status" value="1"/>
</dbReference>
<dbReference type="Pfam" id="PF00196">
    <property type="entry name" value="GerE"/>
    <property type="match status" value="1"/>
</dbReference>
<dbReference type="PRINTS" id="PR00038">
    <property type="entry name" value="HTHLUXR"/>
</dbReference>
<sequence length="357" mass="39277">MTPRPSHGVPDPFVPGELSAAHLQRDEEAALALYRALRDLGQGSMAEVTAASGLEGTSAAHGWRRLHELGLVQVVSGVAEPVEPDTAMAQAMDRYHSNMSRQLRDTRSLRHVTESLMTVFRPAVARESAEVAVGRIGDRKRRTRMLIDLNAAAMENCDSMHPGPMPPIETLEESLGEDEKLIARGIRVRVIYPESLRRSPKYGRYLHRLLETGVEVRLLEHSPFDILIFDGHTACVPGDPERPSESMLLVRGSALLKGYVALFEDCWLRAVPVVRHPVPAAAGTAGAPDFNEQERAVVRLMASGLSDDQIARKLGVHRRTVQRAVAKLMERLNASSRFEAGLKLARDPALMSVYPLG</sequence>
<name>A0A1I2HD07_9ACTN</name>
<feature type="domain" description="HTH luxR-type" evidence="1">
    <location>
        <begin position="283"/>
        <end position="348"/>
    </location>
</feature>
<dbReference type="GO" id="GO:0003677">
    <property type="term" value="F:DNA binding"/>
    <property type="evidence" value="ECO:0007669"/>
    <property type="project" value="InterPro"/>
</dbReference>
<accession>A0A1I2HD07</accession>
<organism evidence="2 3">
    <name type="scientific">Actinacidiphila alni</name>
    <dbReference type="NCBI Taxonomy" id="380248"/>
    <lineage>
        <taxon>Bacteria</taxon>
        <taxon>Bacillati</taxon>
        <taxon>Actinomycetota</taxon>
        <taxon>Actinomycetes</taxon>
        <taxon>Kitasatosporales</taxon>
        <taxon>Streptomycetaceae</taxon>
        <taxon>Actinacidiphila</taxon>
    </lineage>
</organism>
<keyword evidence="3" id="KW-1185">Reference proteome</keyword>
<dbReference type="InterPro" id="IPR036388">
    <property type="entry name" value="WH-like_DNA-bd_sf"/>
</dbReference>
<dbReference type="EMBL" id="FONG01000010">
    <property type="protein sequence ID" value="SFF27190.1"/>
    <property type="molecule type" value="Genomic_DNA"/>
</dbReference>